<feature type="signal peptide" evidence="9">
    <location>
        <begin position="1"/>
        <end position="27"/>
    </location>
</feature>
<comment type="similarity">
    <text evidence="2 7">Belongs to the FKBP-type PPIase family.</text>
</comment>
<dbReference type="EC" id="5.2.1.8" evidence="7"/>
<dbReference type="SUPFAM" id="SSF54534">
    <property type="entry name" value="FKBP-like"/>
    <property type="match status" value="1"/>
</dbReference>
<dbReference type="Gene3D" id="1.10.287.460">
    <property type="entry name" value="Peptidyl-prolyl cis-trans isomerase, FKBP-type, N-terminal domain"/>
    <property type="match status" value="1"/>
</dbReference>
<accession>A0A9X4YAF0</accession>
<organism evidence="11 12">
    <name type="scientific">Vreelandella halophila</name>
    <dbReference type="NCBI Taxonomy" id="86177"/>
    <lineage>
        <taxon>Bacteria</taxon>
        <taxon>Pseudomonadati</taxon>
        <taxon>Pseudomonadota</taxon>
        <taxon>Gammaproteobacteria</taxon>
        <taxon>Oceanospirillales</taxon>
        <taxon>Halomonadaceae</taxon>
        <taxon>Vreelandella</taxon>
    </lineage>
</organism>
<keyword evidence="12" id="KW-1185">Reference proteome</keyword>
<evidence type="ECO:0000313" key="11">
    <source>
        <dbReference type="EMBL" id="MYL26147.1"/>
    </source>
</evidence>
<dbReference type="GO" id="GO:0006457">
    <property type="term" value="P:protein folding"/>
    <property type="evidence" value="ECO:0007669"/>
    <property type="project" value="InterPro"/>
</dbReference>
<feature type="region of interest" description="Disordered" evidence="8">
    <location>
        <begin position="95"/>
        <end position="158"/>
    </location>
</feature>
<dbReference type="PANTHER" id="PTHR43811">
    <property type="entry name" value="FKBP-TYPE PEPTIDYL-PROLYL CIS-TRANS ISOMERASE FKPA"/>
    <property type="match status" value="1"/>
</dbReference>
<dbReference type="EMBL" id="WMEX01000002">
    <property type="protein sequence ID" value="MYL26147.1"/>
    <property type="molecule type" value="Genomic_DNA"/>
</dbReference>
<dbReference type="GO" id="GO:0003755">
    <property type="term" value="F:peptidyl-prolyl cis-trans isomerase activity"/>
    <property type="evidence" value="ECO:0007669"/>
    <property type="project" value="UniProtKB-UniRule"/>
</dbReference>
<dbReference type="InterPro" id="IPR001179">
    <property type="entry name" value="PPIase_FKBP_dom"/>
</dbReference>
<evidence type="ECO:0000313" key="12">
    <source>
        <dbReference type="Proteomes" id="UP000460751"/>
    </source>
</evidence>
<feature type="chain" id="PRO_5040897884" description="Peptidyl-prolyl cis-trans isomerase" evidence="9">
    <location>
        <begin position="28"/>
        <end position="243"/>
    </location>
</feature>
<evidence type="ECO:0000256" key="5">
    <source>
        <dbReference type="ARBA" id="ARBA00023235"/>
    </source>
</evidence>
<name>A0A9X4YAF0_9GAMM</name>
<dbReference type="FunFam" id="3.10.50.40:FF:000045">
    <property type="entry name" value="Peptidyl-prolyl cis-trans isomerase"/>
    <property type="match status" value="1"/>
</dbReference>
<dbReference type="Proteomes" id="UP000460751">
    <property type="component" value="Unassembled WGS sequence"/>
</dbReference>
<evidence type="ECO:0000256" key="8">
    <source>
        <dbReference type="SAM" id="MobiDB-lite"/>
    </source>
</evidence>
<evidence type="ECO:0000256" key="3">
    <source>
        <dbReference type="ARBA" id="ARBA00022729"/>
    </source>
</evidence>
<dbReference type="InterPro" id="IPR036944">
    <property type="entry name" value="PPIase_FKBP_N_sf"/>
</dbReference>
<dbReference type="PROSITE" id="PS50059">
    <property type="entry name" value="FKBP_PPIASE"/>
    <property type="match status" value="1"/>
</dbReference>
<sequence length="243" mass="26657">MTRRTSLALQRSTIAGACLMLAVGCSAESDVSLESEDQRLGYAMGKLFADRIQQDMQDLNSDAFMAGVRDSMEGNEPRLSDEQIQKAVSNYQKRLQDEATGNTSGQQSKSSGGDAEENLAASRAFLEKNRQRDGVKTTDSGLQYEVIEEGDGESPAEDDRVTVHYTGELIDGTVFDSSRERGEPATFGLQQVIPGWTEGLQLMNEGDRYRFYIPPQLAYGENGPPSIGPNQALIFDVELIEVQ</sequence>
<comment type="caution">
    <text evidence="11">The sequence shown here is derived from an EMBL/GenBank/DDBJ whole genome shotgun (WGS) entry which is preliminary data.</text>
</comment>
<gene>
    <name evidence="11" type="ORF">GLW01_05000</name>
</gene>
<evidence type="ECO:0000256" key="4">
    <source>
        <dbReference type="ARBA" id="ARBA00023110"/>
    </source>
</evidence>
<dbReference type="RefSeq" id="WP_160898344.1">
    <property type="nucleotide sequence ID" value="NZ_WMEX01000002.1"/>
</dbReference>
<feature type="compositionally biased region" description="Basic and acidic residues" evidence="8">
    <location>
        <begin position="125"/>
        <end position="136"/>
    </location>
</feature>
<evidence type="ECO:0000256" key="2">
    <source>
        <dbReference type="ARBA" id="ARBA00006577"/>
    </source>
</evidence>
<evidence type="ECO:0000256" key="6">
    <source>
        <dbReference type="PROSITE-ProRule" id="PRU00277"/>
    </source>
</evidence>
<reference evidence="11 12" key="1">
    <citation type="submission" date="2019-11" db="EMBL/GenBank/DDBJ databases">
        <title>Genome sequences of 17 halophilic strains isolated from different environments.</title>
        <authorList>
            <person name="Furrow R.E."/>
        </authorList>
    </citation>
    <scope>NUCLEOTIDE SEQUENCE [LARGE SCALE GENOMIC DNA]</scope>
    <source>
        <strain evidence="11 12">22507_15_FS</strain>
    </source>
</reference>
<dbReference type="Pfam" id="PF01346">
    <property type="entry name" value="FKBP_N"/>
    <property type="match status" value="1"/>
</dbReference>
<dbReference type="OrthoDB" id="9814548at2"/>
<evidence type="ECO:0000259" key="10">
    <source>
        <dbReference type="PROSITE" id="PS50059"/>
    </source>
</evidence>
<protein>
    <recommendedName>
        <fullName evidence="7">Peptidyl-prolyl cis-trans isomerase</fullName>
        <ecNumber evidence="7">5.2.1.8</ecNumber>
    </recommendedName>
</protein>
<keyword evidence="3 9" id="KW-0732">Signal</keyword>
<keyword evidence="5 6" id="KW-0413">Isomerase</keyword>
<dbReference type="Gene3D" id="3.10.50.40">
    <property type="match status" value="1"/>
</dbReference>
<feature type="domain" description="PPIase FKBP-type" evidence="10">
    <location>
        <begin position="158"/>
        <end position="243"/>
    </location>
</feature>
<evidence type="ECO:0000256" key="9">
    <source>
        <dbReference type="SAM" id="SignalP"/>
    </source>
</evidence>
<proteinExistence type="inferred from homology"/>
<keyword evidence="4 6" id="KW-0697">Rotamase</keyword>
<feature type="compositionally biased region" description="Acidic residues" evidence="8">
    <location>
        <begin position="146"/>
        <end position="156"/>
    </location>
</feature>
<dbReference type="PANTHER" id="PTHR43811:SF57">
    <property type="entry name" value="FKBP-TYPE PEPTIDYL-PROLYL CIS-TRANS ISOMERASE FKPA-RELATED"/>
    <property type="match status" value="1"/>
</dbReference>
<dbReference type="InterPro" id="IPR046357">
    <property type="entry name" value="PPIase_dom_sf"/>
</dbReference>
<evidence type="ECO:0000256" key="1">
    <source>
        <dbReference type="ARBA" id="ARBA00000971"/>
    </source>
</evidence>
<dbReference type="Pfam" id="PF00254">
    <property type="entry name" value="FKBP_C"/>
    <property type="match status" value="1"/>
</dbReference>
<comment type="catalytic activity">
    <reaction evidence="1 6 7">
        <text>[protein]-peptidylproline (omega=180) = [protein]-peptidylproline (omega=0)</text>
        <dbReference type="Rhea" id="RHEA:16237"/>
        <dbReference type="Rhea" id="RHEA-COMP:10747"/>
        <dbReference type="Rhea" id="RHEA-COMP:10748"/>
        <dbReference type="ChEBI" id="CHEBI:83833"/>
        <dbReference type="ChEBI" id="CHEBI:83834"/>
        <dbReference type="EC" id="5.2.1.8"/>
    </reaction>
</comment>
<evidence type="ECO:0000256" key="7">
    <source>
        <dbReference type="RuleBase" id="RU003915"/>
    </source>
</evidence>
<feature type="compositionally biased region" description="Polar residues" evidence="8">
    <location>
        <begin position="95"/>
        <end position="111"/>
    </location>
</feature>
<dbReference type="PROSITE" id="PS51257">
    <property type="entry name" value="PROKAR_LIPOPROTEIN"/>
    <property type="match status" value="1"/>
</dbReference>
<dbReference type="AlphaFoldDB" id="A0A9X4YAF0"/>
<dbReference type="InterPro" id="IPR000774">
    <property type="entry name" value="PPIase_FKBP_N"/>
</dbReference>